<dbReference type="Pfam" id="PF12848">
    <property type="entry name" value="ABC_tran_Xtn"/>
    <property type="match status" value="1"/>
</dbReference>
<dbReference type="EMBL" id="FLRB01000013">
    <property type="protein sequence ID" value="SBT21993.1"/>
    <property type="molecule type" value="Genomic_DNA"/>
</dbReference>
<dbReference type="InterPro" id="IPR017871">
    <property type="entry name" value="ABC_transporter-like_CS"/>
</dbReference>
<evidence type="ECO:0000313" key="16">
    <source>
        <dbReference type="Proteomes" id="UP000092871"/>
    </source>
</evidence>
<dbReference type="InterPro" id="IPR037118">
    <property type="entry name" value="Val-tRNA_synth_C_sf"/>
</dbReference>
<dbReference type="GO" id="GO:0043022">
    <property type="term" value="F:ribosome binding"/>
    <property type="evidence" value="ECO:0007669"/>
    <property type="project" value="UniProtKB-UniRule"/>
</dbReference>
<dbReference type="SUPFAM" id="SSF52540">
    <property type="entry name" value="P-loop containing nucleoside triphosphate hydrolases"/>
    <property type="match status" value="2"/>
</dbReference>
<evidence type="ECO:0000256" key="2">
    <source>
        <dbReference type="ARBA" id="ARBA00022737"/>
    </source>
</evidence>
<dbReference type="PANTHER" id="PTHR42855:SF1">
    <property type="entry name" value="ABC TRANSPORTER DOMAIN-CONTAINING PROTEIN"/>
    <property type="match status" value="1"/>
</dbReference>
<dbReference type="OrthoDB" id="9776369at2"/>
<dbReference type="HAMAP" id="MF_00848">
    <property type="entry name" value="Uup"/>
    <property type="match status" value="1"/>
</dbReference>
<keyword evidence="11" id="KW-0175">Coiled coil</keyword>
<organism evidence="13 16">
    <name type="scientific">Marinomonas gallaica</name>
    <dbReference type="NCBI Taxonomy" id="1806667"/>
    <lineage>
        <taxon>Bacteria</taxon>
        <taxon>Pseudomonadati</taxon>
        <taxon>Pseudomonadota</taxon>
        <taxon>Gammaproteobacteria</taxon>
        <taxon>Oceanospirillales</taxon>
        <taxon>Oceanospirillaceae</taxon>
        <taxon>Marinomonas</taxon>
    </lineage>
</organism>
<dbReference type="Proteomes" id="UP000092840">
    <property type="component" value="Unassembled WGS sequence"/>
</dbReference>
<dbReference type="CDD" id="cd03221">
    <property type="entry name" value="ABCF_EF-3"/>
    <property type="match status" value="2"/>
</dbReference>
<keyword evidence="5 11" id="KW-0378">Hydrolase</keyword>
<evidence type="ECO:0000256" key="6">
    <source>
        <dbReference type="ARBA" id="ARBA00022840"/>
    </source>
</evidence>
<dbReference type="EC" id="3.6.1.-" evidence="11"/>
<keyword evidence="3 11" id="KW-0547">Nucleotide-binding</keyword>
<dbReference type="InterPro" id="IPR051309">
    <property type="entry name" value="ABCF_ATPase"/>
</dbReference>
<dbReference type="PANTHER" id="PTHR42855">
    <property type="entry name" value="ABC TRANSPORTER ATP-BINDING SUBUNIT"/>
    <property type="match status" value="1"/>
</dbReference>
<evidence type="ECO:0000256" key="11">
    <source>
        <dbReference type="HAMAP-Rule" id="MF_00848"/>
    </source>
</evidence>
<dbReference type="InterPro" id="IPR032781">
    <property type="entry name" value="ABC_tran_Xtn"/>
</dbReference>
<dbReference type="PROSITE" id="PS00211">
    <property type="entry name" value="ABC_TRANSPORTER_1"/>
    <property type="match status" value="2"/>
</dbReference>
<dbReference type="SMART" id="SM00382">
    <property type="entry name" value="AAA"/>
    <property type="match status" value="2"/>
</dbReference>
<evidence type="ECO:0000313" key="14">
    <source>
        <dbReference type="EMBL" id="SBT21993.1"/>
    </source>
</evidence>
<evidence type="ECO:0000256" key="1">
    <source>
        <dbReference type="ARBA" id="ARBA00022490"/>
    </source>
</evidence>
<keyword evidence="4 11" id="KW-0227">DNA damage</keyword>
<evidence type="ECO:0000313" key="13">
    <source>
        <dbReference type="EMBL" id="SBT19038.1"/>
    </source>
</evidence>
<dbReference type="GO" id="GO:0016887">
    <property type="term" value="F:ATP hydrolysis activity"/>
    <property type="evidence" value="ECO:0007669"/>
    <property type="project" value="UniProtKB-UniRule"/>
</dbReference>
<evidence type="ECO:0000256" key="9">
    <source>
        <dbReference type="ARBA" id="ARBA00049360"/>
    </source>
</evidence>
<feature type="coiled-coil region" evidence="11">
    <location>
        <begin position="571"/>
        <end position="632"/>
    </location>
</feature>
<feature type="binding site" evidence="11">
    <location>
        <begin position="348"/>
        <end position="355"/>
    </location>
    <ligand>
        <name>ATP</name>
        <dbReference type="ChEBI" id="CHEBI:30616"/>
        <label>2</label>
    </ligand>
</feature>
<dbReference type="GO" id="GO:0003677">
    <property type="term" value="F:DNA binding"/>
    <property type="evidence" value="ECO:0007669"/>
    <property type="project" value="UniProtKB-UniRule"/>
</dbReference>
<protein>
    <recommendedName>
        <fullName evidence="11">ATP-binding protein Uup</fullName>
        <ecNumber evidence="11">3.6.1.-</ecNumber>
    </recommendedName>
</protein>
<comment type="function">
    <text evidence="11">Probably plays a role in ribosome assembly or function. May be involved in resolution of branched DNA intermediates that result from template switching in postreplication gaps. Binds DNA and has ATPase activity.</text>
</comment>
<dbReference type="InterPro" id="IPR043686">
    <property type="entry name" value="Uup"/>
</dbReference>
<dbReference type="PROSITE" id="PS50893">
    <property type="entry name" value="ABC_TRANSPORTER_2"/>
    <property type="match status" value="2"/>
</dbReference>
<dbReference type="Pfam" id="PF16326">
    <property type="entry name" value="ABC_tran_CTD"/>
    <property type="match status" value="1"/>
</dbReference>
<name>A0A1C3JUZ7_9GAMM</name>
<evidence type="ECO:0000256" key="5">
    <source>
        <dbReference type="ARBA" id="ARBA00022801"/>
    </source>
</evidence>
<reference evidence="14 15" key="2">
    <citation type="submission" date="2016-06" db="EMBL/GenBank/DDBJ databases">
        <authorList>
            <person name="Rodrigo-Torres L."/>
            <person name="Arahal D.R."/>
        </authorList>
    </citation>
    <scope>NUCLEOTIDE SEQUENCE [LARGE SCALE GENOMIC DNA]</scope>
    <source>
        <strain evidence="14 15">CECT 5116</strain>
    </source>
</reference>
<dbReference type="EMBL" id="FLRA01000023">
    <property type="protein sequence ID" value="SBT19038.1"/>
    <property type="molecule type" value="Genomic_DNA"/>
</dbReference>
<feature type="binding site" evidence="11">
    <location>
        <begin position="36"/>
        <end position="43"/>
    </location>
    <ligand>
        <name>ATP</name>
        <dbReference type="ChEBI" id="CHEBI:30616"/>
        <label>1</label>
    </ligand>
</feature>
<dbReference type="GO" id="GO:0006281">
    <property type="term" value="P:DNA repair"/>
    <property type="evidence" value="ECO:0007669"/>
    <property type="project" value="UniProtKB-KW"/>
</dbReference>
<comment type="similarity">
    <text evidence="10 11">Belongs to the ABC transporter superfamily. ABCF family. Uup subfamily.</text>
</comment>
<dbReference type="Gene3D" id="1.10.287.380">
    <property type="entry name" value="Valyl-tRNA synthetase, C-terminal domain"/>
    <property type="match status" value="1"/>
</dbReference>
<dbReference type="InterPro" id="IPR032524">
    <property type="entry name" value="ABC_tran_C"/>
</dbReference>
<keyword evidence="2 11" id="KW-0677">Repeat</keyword>
<dbReference type="GO" id="GO:0005737">
    <property type="term" value="C:cytoplasm"/>
    <property type="evidence" value="ECO:0007669"/>
    <property type="project" value="UniProtKB-SubCell"/>
</dbReference>
<keyword evidence="1 11" id="KW-0963">Cytoplasm</keyword>
<proteinExistence type="inferred from homology"/>
<dbReference type="Gene3D" id="3.40.50.300">
    <property type="entry name" value="P-loop containing nucleotide triphosphate hydrolases"/>
    <property type="match status" value="2"/>
</dbReference>
<evidence type="ECO:0000256" key="10">
    <source>
        <dbReference type="ARBA" id="ARBA00061478"/>
    </source>
</evidence>
<evidence type="ECO:0000256" key="3">
    <source>
        <dbReference type="ARBA" id="ARBA00022741"/>
    </source>
</evidence>
<dbReference type="Proteomes" id="UP000092871">
    <property type="component" value="Unassembled WGS sequence"/>
</dbReference>
<dbReference type="RefSeq" id="WP_067038265.1">
    <property type="nucleotide sequence ID" value="NZ_FLRA01000023.1"/>
</dbReference>
<evidence type="ECO:0000256" key="4">
    <source>
        <dbReference type="ARBA" id="ARBA00022763"/>
    </source>
</evidence>
<dbReference type="FunFam" id="3.40.50.300:FF:000309">
    <property type="entry name" value="ABC transporter ATP-binding protein"/>
    <property type="match status" value="1"/>
</dbReference>
<dbReference type="Pfam" id="PF00005">
    <property type="entry name" value="ABC_tran"/>
    <property type="match status" value="2"/>
</dbReference>
<comment type="catalytic activity">
    <reaction evidence="9 11">
        <text>ATP + H2O = ADP + phosphate + H(+)</text>
        <dbReference type="Rhea" id="RHEA:13065"/>
        <dbReference type="ChEBI" id="CHEBI:15377"/>
        <dbReference type="ChEBI" id="CHEBI:15378"/>
        <dbReference type="ChEBI" id="CHEBI:30616"/>
        <dbReference type="ChEBI" id="CHEBI:43474"/>
        <dbReference type="ChEBI" id="CHEBI:456216"/>
    </reaction>
</comment>
<gene>
    <name evidence="11 13" type="primary">uup</name>
    <name evidence="13" type="ORF">MGA5115_03199</name>
    <name evidence="14" type="ORF">MGA5116_02603</name>
</gene>
<comment type="subcellular location">
    <subcellularLocation>
        <location evidence="11">Cytoplasm</location>
    </subcellularLocation>
    <text evidence="11">Associates with ribosomes.</text>
</comment>
<feature type="domain" description="ABC transporter" evidence="12">
    <location>
        <begin position="316"/>
        <end position="534"/>
    </location>
</feature>
<feature type="domain" description="ABC transporter" evidence="12">
    <location>
        <begin position="4"/>
        <end position="249"/>
    </location>
</feature>
<evidence type="ECO:0000256" key="7">
    <source>
        <dbReference type="ARBA" id="ARBA00023125"/>
    </source>
</evidence>
<accession>A0A1C3JUZ7</accession>
<keyword evidence="15" id="KW-1185">Reference proteome</keyword>
<dbReference type="InterPro" id="IPR027417">
    <property type="entry name" value="P-loop_NTPase"/>
</dbReference>
<dbReference type="FunFam" id="3.40.50.300:FF:000011">
    <property type="entry name" value="Putative ABC transporter ATP-binding component"/>
    <property type="match status" value="1"/>
</dbReference>
<dbReference type="AlphaFoldDB" id="A0A1C3JUZ7"/>
<dbReference type="GO" id="GO:0005524">
    <property type="term" value="F:ATP binding"/>
    <property type="evidence" value="ECO:0007669"/>
    <property type="project" value="UniProtKB-UniRule"/>
</dbReference>
<keyword evidence="8 11" id="KW-0234">DNA repair</keyword>
<sequence>MSLLTLDQVSVAFGHNPLLNKVSFSAEAGERVAIIGRNGAGKSTFLKIIAGEVIPDEGVIRVEGGMRVAQLPQELPAANNKTVREIVSEGGGDLHALMQRYNELLENYDDAHHDEMAHIQNELDKRQGWDLDQRVNHMIQRLALPADKLMSELSGGWRRRVILAQALLSNPDVLLLDEPTNHLDVPTIEWMEGQLKQFRGLILFITHDRRFLENLANRIIELDRGNMLSFSGSLSGFLDFKEKLLEEEERANALFDKRLAEEETWIRQGIKARRTRNEGRVRALKALREERKERINRQGAAKMALESKDKSGKLVAEFTQVAHSFADKVILRPMDLIVNRGDRIGLIGPNGCGKSTFLKILLGQLSPDSGSVRQGTKLDIAYFDQLRDQLDPEKTVADNVGEGKDTIEINGQNRHIIGYLQDFLFPPERARTPVKALSGGERNRVLLAKLFTRPANLLVMDEPTNDLDVETLELLEELLMSYDGTLLLVSHDRAFLDNVVTSTIAFEGDGVVQEYVGGYEDWIRQGGKFPDESSAEVEKSVKVEKKVEAPKKAPEPAKPMNKLSYKLQRELDGMPEQIAQLEQQLETLTETTASADFYAGDPEKVQATLAKLTETEQALENAMERWVELEEMQNG</sequence>
<keyword evidence="6 11" id="KW-0067">ATP-binding</keyword>
<evidence type="ECO:0000259" key="12">
    <source>
        <dbReference type="PROSITE" id="PS50893"/>
    </source>
</evidence>
<dbReference type="InterPro" id="IPR003593">
    <property type="entry name" value="AAA+_ATPase"/>
</dbReference>
<evidence type="ECO:0000256" key="8">
    <source>
        <dbReference type="ARBA" id="ARBA00023204"/>
    </source>
</evidence>
<evidence type="ECO:0000313" key="15">
    <source>
        <dbReference type="Proteomes" id="UP000092840"/>
    </source>
</evidence>
<reference evidence="13 16" key="1">
    <citation type="submission" date="2016-06" db="EMBL/GenBank/DDBJ databases">
        <authorList>
            <person name="Kjaerup R.B."/>
            <person name="Dalgaard T.S."/>
            <person name="Juul-Madsen H.R."/>
        </authorList>
    </citation>
    <scope>NUCLEOTIDE SEQUENCE [LARGE SCALE GENOMIC DNA]</scope>
    <source>
        <strain evidence="13 16">CECT 5115</strain>
    </source>
</reference>
<keyword evidence="7 11" id="KW-0238">DNA-binding</keyword>
<dbReference type="InterPro" id="IPR003439">
    <property type="entry name" value="ABC_transporter-like_ATP-bd"/>
</dbReference>